<evidence type="ECO:0000313" key="3">
    <source>
        <dbReference type="Proteomes" id="UP000249364"/>
    </source>
</evidence>
<gene>
    <name evidence="2" type="ORF">LY56_02365</name>
</gene>
<evidence type="ECO:0000313" key="2">
    <source>
        <dbReference type="EMBL" id="PZX42072.1"/>
    </source>
</evidence>
<accession>A0A2W7RVA5</accession>
<dbReference type="GO" id="GO:0003677">
    <property type="term" value="F:DNA binding"/>
    <property type="evidence" value="ECO:0007669"/>
    <property type="project" value="InterPro"/>
</dbReference>
<sequence length="113" mass="12457">MLQAERNARESHDRLNGHIEAQMPEWGLAPALNALQALRGVALISAVTFLAEIGDVRRFEAPVKLMAYLGLVPSENSTGKTTKRGRITRAGNSRVRHKLIECAWTYRLPAPPG</sequence>
<dbReference type="AlphaFoldDB" id="A0A2W7RVA5"/>
<keyword evidence="3" id="KW-1185">Reference proteome</keyword>
<feature type="domain" description="Transposase IS116/IS110/IS902 C-terminal" evidence="1">
    <location>
        <begin position="34"/>
        <end position="105"/>
    </location>
</feature>
<dbReference type="PANTHER" id="PTHR33055">
    <property type="entry name" value="TRANSPOSASE FOR INSERTION SEQUENCE ELEMENT IS1111A"/>
    <property type="match status" value="1"/>
</dbReference>
<protein>
    <submittedName>
        <fullName evidence="2">Transposase IS116/IS110/IS902 family protein</fullName>
    </submittedName>
</protein>
<reference evidence="2 3" key="1">
    <citation type="submission" date="2018-06" db="EMBL/GenBank/DDBJ databases">
        <title>Genomic Encyclopedia of Archaeal and Bacterial Type Strains, Phase II (KMG-II): from individual species to whole genera.</title>
        <authorList>
            <person name="Goeker M."/>
        </authorList>
    </citation>
    <scope>NUCLEOTIDE SEQUENCE [LARGE SCALE GENOMIC DNA]</scope>
    <source>
        <strain evidence="2 3">DSM 13087</strain>
    </source>
</reference>
<comment type="caution">
    <text evidence="2">The sequence shown here is derived from an EMBL/GenBank/DDBJ whole genome shotgun (WGS) entry which is preliminary data.</text>
</comment>
<dbReference type="GO" id="GO:0006313">
    <property type="term" value="P:DNA transposition"/>
    <property type="evidence" value="ECO:0007669"/>
    <property type="project" value="InterPro"/>
</dbReference>
<evidence type="ECO:0000259" key="1">
    <source>
        <dbReference type="Pfam" id="PF02371"/>
    </source>
</evidence>
<dbReference type="GO" id="GO:0004803">
    <property type="term" value="F:transposase activity"/>
    <property type="evidence" value="ECO:0007669"/>
    <property type="project" value="InterPro"/>
</dbReference>
<name>A0A2W7RVA5_9RHOB</name>
<dbReference type="Proteomes" id="UP000249364">
    <property type="component" value="Unassembled WGS sequence"/>
</dbReference>
<proteinExistence type="predicted"/>
<dbReference type="Pfam" id="PF02371">
    <property type="entry name" value="Transposase_20"/>
    <property type="match status" value="1"/>
</dbReference>
<dbReference type="EMBL" id="QKZQ01000010">
    <property type="protein sequence ID" value="PZX42072.1"/>
    <property type="molecule type" value="Genomic_DNA"/>
</dbReference>
<dbReference type="PANTHER" id="PTHR33055:SF3">
    <property type="entry name" value="PUTATIVE TRANSPOSASE FOR IS117-RELATED"/>
    <property type="match status" value="1"/>
</dbReference>
<dbReference type="InterPro" id="IPR047650">
    <property type="entry name" value="Transpos_IS110"/>
</dbReference>
<organism evidence="2 3">
    <name type="scientific">Roseinatronobacter thiooxidans</name>
    <dbReference type="NCBI Taxonomy" id="121821"/>
    <lineage>
        <taxon>Bacteria</taxon>
        <taxon>Pseudomonadati</taxon>
        <taxon>Pseudomonadota</taxon>
        <taxon>Alphaproteobacteria</taxon>
        <taxon>Rhodobacterales</taxon>
        <taxon>Paracoccaceae</taxon>
        <taxon>Roseinatronobacter</taxon>
    </lineage>
</organism>
<dbReference type="InterPro" id="IPR003346">
    <property type="entry name" value="Transposase_20"/>
</dbReference>